<feature type="domain" description="SusD-like N-terminal" evidence="7">
    <location>
        <begin position="96"/>
        <end position="216"/>
    </location>
</feature>
<evidence type="ECO:0000256" key="4">
    <source>
        <dbReference type="ARBA" id="ARBA00023136"/>
    </source>
</evidence>
<protein>
    <submittedName>
        <fullName evidence="8">RagB/SusD family nutrient uptake outer membrane protein</fullName>
    </submittedName>
</protein>
<comment type="similarity">
    <text evidence="2">Belongs to the SusD family.</text>
</comment>
<dbReference type="Gene3D" id="1.25.40.390">
    <property type="match status" value="1"/>
</dbReference>
<accession>A0A4R0NCM4</accession>
<dbReference type="InterPro" id="IPR011990">
    <property type="entry name" value="TPR-like_helical_dom_sf"/>
</dbReference>
<dbReference type="Pfam" id="PF07980">
    <property type="entry name" value="SusD_RagB"/>
    <property type="match status" value="1"/>
</dbReference>
<evidence type="ECO:0000313" key="8">
    <source>
        <dbReference type="EMBL" id="TCC98080.1"/>
    </source>
</evidence>
<name>A0A4R0NCM4_9SPHI</name>
<dbReference type="SUPFAM" id="SSF48452">
    <property type="entry name" value="TPR-like"/>
    <property type="match status" value="1"/>
</dbReference>
<keyword evidence="3" id="KW-0732">Signal</keyword>
<dbReference type="InterPro" id="IPR033985">
    <property type="entry name" value="SusD-like_N"/>
</dbReference>
<comment type="caution">
    <text evidence="8">The sequence shown here is derived from an EMBL/GenBank/DDBJ whole genome shotgun (WGS) entry which is preliminary data.</text>
</comment>
<dbReference type="InterPro" id="IPR012944">
    <property type="entry name" value="SusD_RagB_dom"/>
</dbReference>
<feature type="domain" description="RagB/SusD" evidence="6">
    <location>
        <begin position="257"/>
        <end position="522"/>
    </location>
</feature>
<dbReference type="GO" id="GO:0009279">
    <property type="term" value="C:cell outer membrane"/>
    <property type="evidence" value="ECO:0007669"/>
    <property type="project" value="UniProtKB-SubCell"/>
</dbReference>
<sequence>MKNIKIAFIALFILVVAAGCKKSFLERTPLDAVTIDNFYQTENDLRQVTGALYGSPWFDYNDKVILFIGDAMSGNLGGGNAGSWNNFAVSSGETGVNEGWRSLYRIIAHCNMNIIYFNEKASPSISAEAKNAALGELKFLRATSYFNLVQLWGAVPIIEDNRTLVEMPSRPRNNIADIYRFIINDMRFAAENLRTVKDAGRVNKWSAEGMLAKIYLTRSGLKDDGTGTGNGTRSQLYLDSAKYYAGDVCKNSGLELMPSYADLFKIANNNSDESLFALQWIGSATYGIGNSTQAYYAAEPKLTGVGDGWGAANTVSIDLFSNKYISGDTRRKATYMQSGDVYPELLKASGGYTVTNTTPNLKKYIVGTPADNDNKGVFFMSTGINTYMLRLADVYLLYAEAICGNNASTTDPDALTYFNRVHTRAGLNPKTGTLTMADILAERRIELAFEGQYWFDLLRQYDINPGQTIAMLANQDRGTVSYNSTTNTTVYTSKKVAPTAASFKLPYPEADVVTNPLLKEAPVPYYK</sequence>
<dbReference type="RefSeq" id="WP_131597807.1">
    <property type="nucleotide sequence ID" value="NZ_SJSL01000008.1"/>
</dbReference>
<keyword evidence="4" id="KW-0472">Membrane</keyword>
<dbReference type="OrthoDB" id="993981at2"/>
<evidence type="ECO:0000259" key="6">
    <source>
        <dbReference type="Pfam" id="PF07980"/>
    </source>
</evidence>
<evidence type="ECO:0000256" key="1">
    <source>
        <dbReference type="ARBA" id="ARBA00004442"/>
    </source>
</evidence>
<evidence type="ECO:0000259" key="7">
    <source>
        <dbReference type="Pfam" id="PF14322"/>
    </source>
</evidence>
<keyword evidence="9" id="KW-1185">Reference proteome</keyword>
<proteinExistence type="inferred from homology"/>
<dbReference type="Proteomes" id="UP000293347">
    <property type="component" value="Unassembled WGS sequence"/>
</dbReference>
<evidence type="ECO:0000256" key="3">
    <source>
        <dbReference type="ARBA" id="ARBA00022729"/>
    </source>
</evidence>
<comment type="subcellular location">
    <subcellularLocation>
        <location evidence="1">Cell outer membrane</location>
    </subcellularLocation>
</comment>
<evidence type="ECO:0000256" key="5">
    <source>
        <dbReference type="ARBA" id="ARBA00023237"/>
    </source>
</evidence>
<dbReference type="Pfam" id="PF14322">
    <property type="entry name" value="SusD-like_3"/>
    <property type="match status" value="1"/>
</dbReference>
<keyword evidence="5" id="KW-0998">Cell outer membrane</keyword>
<evidence type="ECO:0000313" key="9">
    <source>
        <dbReference type="Proteomes" id="UP000293347"/>
    </source>
</evidence>
<evidence type="ECO:0000256" key="2">
    <source>
        <dbReference type="ARBA" id="ARBA00006275"/>
    </source>
</evidence>
<dbReference type="EMBL" id="SJSL01000008">
    <property type="protein sequence ID" value="TCC98080.1"/>
    <property type="molecule type" value="Genomic_DNA"/>
</dbReference>
<reference evidence="8 9" key="1">
    <citation type="submission" date="2019-02" db="EMBL/GenBank/DDBJ databases">
        <title>Pedobacter sp. RP-1-14 sp. nov., isolated from Arctic soil.</title>
        <authorList>
            <person name="Dahal R.H."/>
        </authorList>
    </citation>
    <scope>NUCLEOTIDE SEQUENCE [LARGE SCALE GENOMIC DNA]</scope>
    <source>
        <strain evidence="8 9">RP-1-14</strain>
    </source>
</reference>
<gene>
    <name evidence="8" type="ORF">EZ437_19760</name>
</gene>
<dbReference type="AlphaFoldDB" id="A0A4R0NCM4"/>
<dbReference type="PROSITE" id="PS51257">
    <property type="entry name" value="PROKAR_LIPOPROTEIN"/>
    <property type="match status" value="1"/>
</dbReference>
<organism evidence="8 9">
    <name type="scientific">Pedobacter psychroterrae</name>
    <dbReference type="NCBI Taxonomy" id="2530453"/>
    <lineage>
        <taxon>Bacteria</taxon>
        <taxon>Pseudomonadati</taxon>
        <taxon>Bacteroidota</taxon>
        <taxon>Sphingobacteriia</taxon>
        <taxon>Sphingobacteriales</taxon>
        <taxon>Sphingobacteriaceae</taxon>
        <taxon>Pedobacter</taxon>
    </lineage>
</organism>